<proteinExistence type="predicted"/>
<feature type="compositionally biased region" description="Polar residues" evidence="1">
    <location>
        <begin position="1"/>
        <end position="22"/>
    </location>
</feature>
<dbReference type="PANTHER" id="PTHR23198">
    <property type="entry name" value="NUCLEOPORIN"/>
    <property type="match status" value="1"/>
</dbReference>
<gene>
    <name evidence="2" type="ORF">V6N11_030608</name>
</gene>
<comment type="caution">
    <text evidence="2">The sequence shown here is derived from an EMBL/GenBank/DDBJ whole genome shotgun (WGS) entry which is preliminary data.</text>
</comment>
<feature type="compositionally biased region" description="Low complexity" evidence="1">
    <location>
        <begin position="24"/>
        <end position="37"/>
    </location>
</feature>
<sequence length="554" mass="55930">MSGSSNRRQPTSSPLASQSVFGQANPSSNPFAPNSSFGCPTPFGSQTGGAMFGGTSTGVFGAAQPSPFSSITTFGASSTPAFGSSIPAFGSSSSFGIGGSSGFVQNPAFGFGLFPLHQVLLEAQHSNNSLHLVVMYLVPTQPLVQLSMYSVPQAPLPSVPRPPSIPAFGSTGSPAFGSIGTAFGTGGTFGASSRPAFGTPSIPFGASTTSAFGTSATTAFGASSTPSFNFGSTPTFGQSTPAFGGQSLSPAFGSTTFGQSAFGGRRGGSRATPYTPTTDADSPDAKFESISAIPVYKDKSQEELRWEDYQSGDKGGSRLSSQPSGRIGFGMSAVPANPLGGSSSTLGQTSVFSSASAIPFSLKLPSFNSTSFTTSTTTSNPFQSTSSSLFGPTSSTTPSLFTSTTAKFGTGSSPFSSSVTPFSSSPSIFSSGAAQVTTPAIGQGTSTFGQNTSNVGLTNIFNPPSSGFGGNVFSCPPSTPSSNPVAFGSTTFLILDFVSLTLHPLLLGRSVTQSAAVVQPVTLRTLLAIPQMSSGRAGMALSVQYGISNMHMTF</sequence>
<dbReference type="InterPro" id="IPR037665">
    <property type="entry name" value="Nucleoporin_S59-like"/>
</dbReference>
<reference evidence="2 3" key="1">
    <citation type="journal article" date="2024" name="G3 (Bethesda)">
        <title>Genome assembly of Hibiscus sabdariffa L. provides insights into metabolisms of medicinal natural products.</title>
        <authorList>
            <person name="Kim T."/>
        </authorList>
    </citation>
    <scope>NUCLEOTIDE SEQUENCE [LARGE SCALE GENOMIC DNA]</scope>
    <source>
        <strain evidence="2">TK-2024</strain>
        <tissue evidence="2">Old leaves</tissue>
    </source>
</reference>
<dbReference type="Gene3D" id="1.10.10.2360">
    <property type="match status" value="1"/>
</dbReference>
<dbReference type="Proteomes" id="UP001396334">
    <property type="component" value="Unassembled WGS sequence"/>
</dbReference>
<evidence type="ECO:0000256" key="1">
    <source>
        <dbReference type="SAM" id="MobiDB-lite"/>
    </source>
</evidence>
<protein>
    <recommendedName>
        <fullName evidence="4">Nuclear pore complex protein NUP98A</fullName>
    </recommendedName>
</protein>
<name>A0ABR1ZKQ7_9ROSI</name>
<evidence type="ECO:0008006" key="4">
    <source>
        <dbReference type="Google" id="ProtNLM"/>
    </source>
</evidence>
<feature type="region of interest" description="Disordered" evidence="1">
    <location>
        <begin position="1"/>
        <end position="39"/>
    </location>
</feature>
<dbReference type="PANTHER" id="PTHR23198:SF6">
    <property type="entry name" value="NUCLEAR PORE COMPLEX PROTEIN NUP98-NUP96"/>
    <property type="match status" value="1"/>
</dbReference>
<accession>A0ABR1ZKQ7</accession>
<dbReference type="EMBL" id="JBBPBN010000940">
    <property type="protein sequence ID" value="KAK8481189.1"/>
    <property type="molecule type" value="Genomic_DNA"/>
</dbReference>
<feature type="region of interest" description="Disordered" evidence="1">
    <location>
        <begin position="259"/>
        <end position="284"/>
    </location>
</feature>
<keyword evidence="3" id="KW-1185">Reference proteome</keyword>
<organism evidence="2 3">
    <name type="scientific">Hibiscus sabdariffa</name>
    <name type="common">roselle</name>
    <dbReference type="NCBI Taxonomy" id="183260"/>
    <lineage>
        <taxon>Eukaryota</taxon>
        <taxon>Viridiplantae</taxon>
        <taxon>Streptophyta</taxon>
        <taxon>Embryophyta</taxon>
        <taxon>Tracheophyta</taxon>
        <taxon>Spermatophyta</taxon>
        <taxon>Magnoliopsida</taxon>
        <taxon>eudicotyledons</taxon>
        <taxon>Gunneridae</taxon>
        <taxon>Pentapetalae</taxon>
        <taxon>rosids</taxon>
        <taxon>malvids</taxon>
        <taxon>Malvales</taxon>
        <taxon>Malvaceae</taxon>
        <taxon>Malvoideae</taxon>
        <taxon>Hibiscus</taxon>
    </lineage>
</organism>
<evidence type="ECO:0000313" key="3">
    <source>
        <dbReference type="Proteomes" id="UP001396334"/>
    </source>
</evidence>
<evidence type="ECO:0000313" key="2">
    <source>
        <dbReference type="EMBL" id="KAK8481189.1"/>
    </source>
</evidence>